<evidence type="ECO:0008006" key="3">
    <source>
        <dbReference type="Google" id="ProtNLM"/>
    </source>
</evidence>
<gene>
    <name evidence="1" type="ORF">COS55_00255</name>
</gene>
<dbReference type="Gene3D" id="1.20.272.10">
    <property type="match status" value="1"/>
</dbReference>
<evidence type="ECO:0000313" key="1">
    <source>
        <dbReference type="EMBL" id="PIV02153.1"/>
    </source>
</evidence>
<accession>A0A2M7BGB1</accession>
<sequence>MAKIYIFSGEDIVSSRNAYIDQIEFLKKQKQEIGHIPAKEINDELVESVFGGSSLFGLSRAIATEKFFSGQKSKTKDQTLEKILSFPQAVLIDWEEKEFTKAAINKPRGVFIVKNFALPKILWKFLDELSPENKTQNLQALHKIILSLEPHFIFSMIIRQFRLLILTIDGEADNLASWQKNKLAGQATKFGREKLIRVYRTLLEIDIKQKTSSSPFDLNSELDLLILGL</sequence>
<dbReference type="EMBL" id="PEVD01000006">
    <property type="protein sequence ID" value="PIV02153.1"/>
    <property type="molecule type" value="Genomic_DNA"/>
</dbReference>
<protein>
    <recommendedName>
        <fullName evidence="3">DNA polymerase III delta N-terminal domain-containing protein</fullName>
    </recommendedName>
</protein>
<name>A0A2M7BGB1_9BACT</name>
<organism evidence="1 2">
    <name type="scientific">Candidatus Shapirobacteria bacterium CG03_land_8_20_14_0_80_40_19</name>
    <dbReference type="NCBI Taxonomy" id="1974880"/>
    <lineage>
        <taxon>Bacteria</taxon>
        <taxon>Candidatus Shapironibacteriota</taxon>
    </lineage>
</organism>
<reference evidence="2" key="1">
    <citation type="submission" date="2017-09" db="EMBL/GenBank/DDBJ databases">
        <title>Depth-based differentiation of microbial function through sediment-hosted aquifers and enrichment of novel symbionts in the deep terrestrial subsurface.</title>
        <authorList>
            <person name="Probst A.J."/>
            <person name="Ladd B."/>
            <person name="Jarett J.K."/>
            <person name="Geller-Mcgrath D.E."/>
            <person name="Sieber C.M.K."/>
            <person name="Emerson J.B."/>
            <person name="Anantharaman K."/>
            <person name="Thomas B.C."/>
            <person name="Malmstrom R."/>
            <person name="Stieglmeier M."/>
            <person name="Klingl A."/>
            <person name="Woyke T."/>
            <person name="Ryan C.M."/>
            <person name="Banfield J.F."/>
        </authorList>
    </citation>
    <scope>NUCLEOTIDE SEQUENCE [LARGE SCALE GENOMIC DNA]</scope>
</reference>
<dbReference type="Proteomes" id="UP000230399">
    <property type="component" value="Unassembled WGS sequence"/>
</dbReference>
<dbReference type="AlphaFoldDB" id="A0A2M7BGB1"/>
<comment type="caution">
    <text evidence="1">The sequence shown here is derived from an EMBL/GenBank/DDBJ whole genome shotgun (WGS) entry which is preliminary data.</text>
</comment>
<evidence type="ECO:0000313" key="2">
    <source>
        <dbReference type="Proteomes" id="UP000230399"/>
    </source>
</evidence>
<proteinExistence type="predicted"/>